<dbReference type="InParanoid" id="A0A1Y2BLL1"/>
<dbReference type="OrthoDB" id="2552152at2759"/>
<keyword evidence="3" id="KW-1185">Reference proteome</keyword>
<feature type="compositionally biased region" description="Polar residues" evidence="1">
    <location>
        <begin position="152"/>
        <end position="161"/>
    </location>
</feature>
<dbReference type="AlphaFoldDB" id="A0A1Y2BLL1"/>
<dbReference type="SUPFAM" id="SSF57959">
    <property type="entry name" value="Leucine zipper domain"/>
    <property type="match status" value="1"/>
</dbReference>
<name>A0A1Y2BLL1_9TREE</name>
<gene>
    <name evidence="2" type="ORF">BCR39DRAFT_511337</name>
</gene>
<reference evidence="2 3" key="1">
    <citation type="submission" date="2016-07" db="EMBL/GenBank/DDBJ databases">
        <title>Pervasive Adenine N6-methylation of Active Genes in Fungi.</title>
        <authorList>
            <consortium name="DOE Joint Genome Institute"/>
            <person name="Mondo S.J."/>
            <person name="Dannebaum R.O."/>
            <person name="Kuo R.C."/>
            <person name="Labutti K."/>
            <person name="Haridas S."/>
            <person name="Kuo A."/>
            <person name="Salamov A."/>
            <person name="Ahrendt S.R."/>
            <person name="Lipzen A."/>
            <person name="Sullivan W."/>
            <person name="Andreopoulos W.B."/>
            <person name="Clum A."/>
            <person name="Lindquist E."/>
            <person name="Daum C."/>
            <person name="Ramamoorthy G.K."/>
            <person name="Gryganskyi A."/>
            <person name="Culley D."/>
            <person name="Magnuson J.K."/>
            <person name="James T.Y."/>
            <person name="O'Malley M.A."/>
            <person name="Stajich J.E."/>
            <person name="Spatafora J.W."/>
            <person name="Visel A."/>
            <person name="Grigoriev I.V."/>
        </authorList>
    </citation>
    <scope>NUCLEOTIDE SEQUENCE [LARGE SCALE GENOMIC DNA]</scope>
    <source>
        <strain evidence="2 3">68-887.2</strain>
    </source>
</reference>
<accession>A0A1Y2BLL1</accession>
<evidence type="ECO:0000256" key="1">
    <source>
        <dbReference type="SAM" id="MobiDB-lite"/>
    </source>
</evidence>
<organism evidence="2 3">
    <name type="scientific">Naematelia encephala</name>
    <dbReference type="NCBI Taxonomy" id="71784"/>
    <lineage>
        <taxon>Eukaryota</taxon>
        <taxon>Fungi</taxon>
        <taxon>Dikarya</taxon>
        <taxon>Basidiomycota</taxon>
        <taxon>Agaricomycotina</taxon>
        <taxon>Tremellomycetes</taxon>
        <taxon>Tremellales</taxon>
        <taxon>Naemateliaceae</taxon>
        <taxon>Naematelia</taxon>
    </lineage>
</organism>
<protein>
    <recommendedName>
        <fullName evidence="4">BZIP domain-containing protein</fullName>
    </recommendedName>
</protein>
<comment type="caution">
    <text evidence="2">The sequence shown here is derived from an EMBL/GenBank/DDBJ whole genome shotgun (WGS) entry which is preliminary data.</text>
</comment>
<feature type="region of interest" description="Disordered" evidence="1">
    <location>
        <begin position="1"/>
        <end position="34"/>
    </location>
</feature>
<evidence type="ECO:0000313" key="3">
    <source>
        <dbReference type="Proteomes" id="UP000193986"/>
    </source>
</evidence>
<dbReference type="Gene3D" id="1.20.5.170">
    <property type="match status" value="1"/>
</dbReference>
<dbReference type="InterPro" id="IPR046347">
    <property type="entry name" value="bZIP_sf"/>
</dbReference>
<sequence length="403" mass="43894">MSDSGAASVPLSKDRPEPRGRKPNDHLPPSRAREVQRAFRLRRAEHLAALEERIALLESENGQLRALLALPEADRPKIGSGPTGRGKSLREGGVPMSERVRARKEARARDRLARGLPEKVDDSDTDSMRDSESPGRSINDHSHSHSHSHPSTNTSNNQMNHQQQQQQQGLPLFSQPSRDAPPAFNYSLPMQFNLPVSPPDHSFGDFGGHLDSSSIFKSPPPPPIQTAPTPGFSGMFSNLFDEPSSSSSTTAPPTRSPPPPAQQQQQQQTTPNQPELLTRLKACCHLSDSHVVNDPGLLIFATRLCQSFPCQFAGVHPDTVGASDSDHFALEESWRALKAQLDPGGDADGENRINTGRMAAELVIRAAHSRGQSGWIICRYREGMSIKRALIVGLVNGLGGKMD</sequence>
<evidence type="ECO:0000313" key="2">
    <source>
        <dbReference type="EMBL" id="ORY35654.1"/>
    </source>
</evidence>
<feature type="compositionally biased region" description="Basic and acidic residues" evidence="1">
    <location>
        <begin position="98"/>
        <end position="143"/>
    </location>
</feature>
<feature type="compositionally biased region" description="Low complexity" evidence="1">
    <location>
        <begin position="243"/>
        <end position="253"/>
    </location>
</feature>
<dbReference type="STRING" id="71784.A0A1Y2BLL1"/>
<proteinExistence type="predicted"/>
<feature type="region of interest" description="Disordered" evidence="1">
    <location>
        <begin position="69"/>
        <end position="186"/>
    </location>
</feature>
<dbReference type="CDD" id="cd14688">
    <property type="entry name" value="bZIP_YAP"/>
    <property type="match status" value="1"/>
</dbReference>
<feature type="compositionally biased region" description="Basic and acidic residues" evidence="1">
    <location>
        <begin position="12"/>
        <end position="25"/>
    </location>
</feature>
<feature type="region of interest" description="Disordered" evidence="1">
    <location>
        <begin position="203"/>
        <end position="271"/>
    </location>
</feature>
<feature type="compositionally biased region" description="Low complexity" evidence="1">
    <location>
        <begin position="262"/>
        <end position="271"/>
    </location>
</feature>
<evidence type="ECO:0008006" key="4">
    <source>
        <dbReference type="Google" id="ProtNLM"/>
    </source>
</evidence>
<dbReference type="Proteomes" id="UP000193986">
    <property type="component" value="Unassembled WGS sequence"/>
</dbReference>
<dbReference type="GO" id="GO:0003700">
    <property type="term" value="F:DNA-binding transcription factor activity"/>
    <property type="evidence" value="ECO:0007669"/>
    <property type="project" value="InterPro"/>
</dbReference>
<dbReference type="EMBL" id="MCFC01000001">
    <property type="protein sequence ID" value="ORY35654.1"/>
    <property type="molecule type" value="Genomic_DNA"/>
</dbReference>